<accession>A0A9P8CEH4</accession>
<dbReference type="InterPro" id="IPR036038">
    <property type="entry name" value="Aminotransferase-like"/>
</dbReference>
<keyword evidence="1" id="KW-0032">Aminotransferase</keyword>
<dbReference type="InterPro" id="IPR001544">
    <property type="entry name" value="Aminotrans_IV"/>
</dbReference>
<dbReference type="GO" id="GO:0008483">
    <property type="term" value="F:transaminase activity"/>
    <property type="evidence" value="ECO:0007669"/>
    <property type="project" value="UniProtKB-KW"/>
</dbReference>
<evidence type="ECO:0000313" key="1">
    <source>
        <dbReference type="EMBL" id="KAG9244079.1"/>
    </source>
</evidence>
<evidence type="ECO:0000313" key="2">
    <source>
        <dbReference type="Proteomes" id="UP000887226"/>
    </source>
</evidence>
<dbReference type="InterPro" id="IPR043132">
    <property type="entry name" value="BCAT-like_C"/>
</dbReference>
<sequence>MEQELHFQLFSSLRYDVLLETVSTNTENWGNDDKAEWSPFYMLPLHRDRILKAAQHFGWDEAVSTISGKEGFTHLLQKLNEAIPADSPSPLRVRTLLSKSGEITVETNPTPPVSSNNLYPARIPPPRGLGDNDTVHGDPERTTPWTVLPDTKFTTPSPYTSYKTTHRDVYNTARSRVGIESMTSPQEVLIVSTVDGEIMEGSFTSVFFWRHGKWITPSERCGGQIGTTRRWALERGFCEEGRVEVGMLVDGEECWVSNGVRGFIWGKVKLM</sequence>
<proteinExistence type="predicted"/>
<protein>
    <submittedName>
        <fullName evidence="1">Aminotransferase</fullName>
    </submittedName>
</protein>
<reference evidence="1" key="1">
    <citation type="journal article" date="2021" name="IMA Fungus">
        <title>Genomic characterization of three marine fungi, including Emericellopsis atlantica sp. nov. with signatures of a generalist lifestyle and marine biomass degradation.</title>
        <authorList>
            <person name="Hagestad O.C."/>
            <person name="Hou L."/>
            <person name="Andersen J.H."/>
            <person name="Hansen E.H."/>
            <person name="Altermark B."/>
            <person name="Li C."/>
            <person name="Kuhnert E."/>
            <person name="Cox R.J."/>
            <person name="Crous P.W."/>
            <person name="Spatafora J.W."/>
            <person name="Lail K."/>
            <person name="Amirebrahimi M."/>
            <person name="Lipzen A."/>
            <person name="Pangilinan J."/>
            <person name="Andreopoulos W."/>
            <person name="Hayes R.D."/>
            <person name="Ng V."/>
            <person name="Grigoriev I.V."/>
            <person name="Jackson S.A."/>
            <person name="Sutton T.D.S."/>
            <person name="Dobson A.D.W."/>
            <person name="Rama T."/>
        </authorList>
    </citation>
    <scope>NUCLEOTIDE SEQUENCE</scope>
    <source>
        <strain evidence="1">TRa3180A</strain>
    </source>
</reference>
<dbReference type="Proteomes" id="UP000887226">
    <property type="component" value="Unassembled WGS sequence"/>
</dbReference>
<dbReference type="SUPFAM" id="SSF56752">
    <property type="entry name" value="D-aminoacid aminotransferase-like PLP-dependent enzymes"/>
    <property type="match status" value="1"/>
</dbReference>
<dbReference type="AlphaFoldDB" id="A0A9P8CEH4"/>
<dbReference type="Pfam" id="PF01063">
    <property type="entry name" value="Aminotran_4"/>
    <property type="match status" value="1"/>
</dbReference>
<organism evidence="1 2">
    <name type="scientific">Calycina marina</name>
    <dbReference type="NCBI Taxonomy" id="1763456"/>
    <lineage>
        <taxon>Eukaryota</taxon>
        <taxon>Fungi</taxon>
        <taxon>Dikarya</taxon>
        <taxon>Ascomycota</taxon>
        <taxon>Pezizomycotina</taxon>
        <taxon>Leotiomycetes</taxon>
        <taxon>Helotiales</taxon>
        <taxon>Pezizellaceae</taxon>
        <taxon>Calycina</taxon>
    </lineage>
</organism>
<comment type="caution">
    <text evidence="1">The sequence shown here is derived from an EMBL/GenBank/DDBJ whole genome shotgun (WGS) entry which is preliminary data.</text>
</comment>
<dbReference type="Gene3D" id="3.20.10.10">
    <property type="entry name" value="D-amino Acid Aminotransferase, subunit A, domain 2"/>
    <property type="match status" value="1"/>
</dbReference>
<gene>
    <name evidence="1" type="ORF">BJ878DRAFT_422160</name>
</gene>
<keyword evidence="2" id="KW-1185">Reference proteome</keyword>
<dbReference type="Gene3D" id="3.30.470.10">
    <property type="match status" value="1"/>
</dbReference>
<dbReference type="OrthoDB" id="5288718at2759"/>
<keyword evidence="1" id="KW-0808">Transferase</keyword>
<name>A0A9P8CEH4_9HELO</name>
<dbReference type="EMBL" id="MU253930">
    <property type="protein sequence ID" value="KAG9244079.1"/>
    <property type="molecule type" value="Genomic_DNA"/>
</dbReference>
<dbReference type="InterPro" id="IPR043131">
    <property type="entry name" value="BCAT-like_N"/>
</dbReference>